<feature type="region of interest" description="Disordered" evidence="1">
    <location>
        <begin position="100"/>
        <end position="141"/>
    </location>
</feature>
<dbReference type="RefSeq" id="WP_219079646.1">
    <property type="nucleotide sequence ID" value="NZ_JAHBBD010000001.1"/>
</dbReference>
<dbReference type="EMBL" id="JAHBBD010000001">
    <property type="protein sequence ID" value="MBW3081971.1"/>
    <property type="molecule type" value="Genomic_DNA"/>
</dbReference>
<accession>A0ABS6W646</accession>
<reference evidence="2 3" key="1">
    <citation type="submission" date="2021-05" db="EMBL/GenBank/DDBJ databases">
        <title>Phylogenetic classification of ten novel species belonging to the genus Bifidobacterium comprising B. colchicus sp. nov., B. abeli sp. nov., B. bicoloris sp. nov., B. guerezis sp. nov., B. rosaliae sp. nov., B. santillanensis sp. nov., B. argentati sp. nov., B. amazzoni sp. nov., B. pluviali sp. nov., and B. pinnaculum sp. nov.</title>
        <authorList>
            <person name="Lugli G.A."/>
            <person name="Ruiz Garcia L."/>
            <person name="Margolles A."/>
            <person name="Ventura M."/>
        </authorList>
    </citation>
    <scope>NUCLEOTIDE SEQUENCE [LARGE SCALE GENOMIC DNA]</scope>
    <source>
        <strain evidence="2 3">6T3</strain>
    </source>
</reference>
<dbReference type="Pfam" id="PF09355">
    <property type="entry name" value="Phage_Gp19"/>
    <property type="match status" value="1"/>
</dbReference>
<feature type="compositionally biased region" description="Basic and acidic residues" evidence="1">
    <location>
        <begin position="126"/>
        <end position="141"/>
    </location>
</feature>
<protein>
    <recommendedName>
        <fullName evidence="4">Phage protein Gp19/Gp15/Gp42</fullName>
    </recommendedName>
</protein>
<comment type="caution">
    <text evidence="2">The sequence shown here is derived from an EMBL/GenBank/DDBJ whole genome shotgun (WGS) entry which is preliminary data.</text>
</comment>
<dbReference type="InterPro" id="IPR018963">
    <property type="entry name" value="Mycophage_D29_Gp19"/>
</dbReference>
<gene>
    <name evidence="2" type="ORF">KIH73_00995</name>
</gene>
<dbReference type="Proteomes" id="UP000812844">
    <property type="component" value="Unassembled WGS sequence"/>
</dbReference>
<organism evidence="2 3">
    <name type="scientific">Bifidobacterium phasiani</name>
    <dbReference type="NCBI Taxonomy" id="2834431"/>
    <lineage>
        <taxon>Bacteria</taxon>
        <taxon>Bacillati</taxon>
        <taxon>Actinomycetota</taxon>
        <taxon>Actinomycetes</taxon>
        <taxon>Bifidobacteriales</taxon>
        <taxon>Bifidobacteriaceae</taxon>
        <taxon>Bifidobacterium</taxon>
    </lineage>
</organism>
<evidence type="ECO:0008006" key="4">
    <source>
        <dbReference type="Google" id="ProtNLM"/>
    </source>
</evidence>
<keyword evidence="3" id="KW-1185">Reference proteome</keyword>
<evidence type="ECO:0000313" key="2">
    <source>
        <dbReference type="EMBL" id="MBW3081971.1"/>
    </source>
</evidence>
<evidence type="ECO:0000313" key="3">
    <source>
        <dbReference type="Proteomes" id="UP000812844"/>
    </source>
</evidence>
<sequence>MTDETKPPEPPFATPDDLAARWRPLTEAERTTAETLIVDASDLITTQCPRWRTASEATLRRIVCAMVKRSMINMDTAGVTQSTQTAGSFSESMSYSNPDGDLYLTASEKRSLGGGGSGQRIGSIDLDPHARASEGERRWPA</sequence>
<name>A0ABS6W646_9BIFI</name>
<evidence type="ECO:0000256" key="1">
    <source>
        <dbReference type="SAM" id="MobiDB-lite"/>
    </source>
</evidence>
<proteinExistence type="predicted"/>